<sequence length="230" mass="25476">MVAKGMTFDGTWSTSYMVLEALQLPNVERLSFRECREVDLENLELTLYNSFRHWNLDSSLRSFDLSNCTDIEGQVSFDGVARILLRLQWMYPNATIRPATCKSCDCNFVAADSPQRDLRRDLSHAVAITLSIDGAGPAWNLGYATFAILLGTRLIAKGRQLLMSQSLCVLAVGSFFEYAKHIAVTQPRNSCARSHHVRRSSAATVRSMAIVASFNAAVVVGLCASSKRDM</sequence>
<accession>A0A139AA22</accession>
<reference evidence="1 2" key="1">
    <citation type="journal article" date="2015" name="Genome Biol. Evol.">
        <title>Phylogenomic analyses indicate that early fungi evolved digesting cell walls of algal ancestors of land plants.</title>
        <authorList>
            <person name="Chang Y."/>
            <person name="Wang S."/>
            <person name="Sekimoto S."/>
            <person name="Aerts A.L."/>
            <person name="Choi C."/>
            <person name="Clum A."/>
            <person name="LaButti K.M."/>
            <person name="Lindquist E.A."/>
            <person name="Yee Ngan C."/>
            <person name="Ohm R.A."/>
            <person name="Salamov A.A."/>
            <person name="Grigoriev I.V."/>
            <person name="Spatafora J.W."/>
            <person name="Berbee M.L."/>
        </authorList>
    </citation>
    <scope>NUCLEOTIDE SEQUENCE [LARGE SCALE GENOMIC DNA]</scope>
    <source>
        <strain evidence="1 2">JEL478</strain>
    </source>
</reference>
<dbReference type="Proteomes" id="UP000070544">
    <property type="component" value="Unassembled WGS sequence"/>
</dbReference>
<evidence type="ECO:0000313" key="2">
    <source>
        <dbReference type="Proteomes" id="UP000070544"/>
    </source>
</evidence>
<keyword evidence="2" id="KW-1185">Reference proteome</keyword>
<proteinExistence type="predicted"/>
<organism evidence="1 2">
    <name type="scientific">Gonapodya prolifera (strain JEL478)</name>
    <name type="common">Monoblepharis prolifera</name>
    <dbReference type="NCBI Taxonomy" id="1344416"/>
    <lineage>
        <taxon>Eukaryota</taxon>
        <taxon>Fungi</taxon>
        <taxon>Fungi incertae sedis</taxon>
        <taxon>Chytridiomycota</taxon>
        <taxon>Chytridiomycota incertae sedis</taxon>
        <taxon>Monoblepharidomycetes</taxon>
        <taxon>Monoblepharidales</taxon>
        <taxon>Gonapodyaceae</taxon>
        <taxon>Gonapodya</taxon>
    </lineage>
</organism>
<dbReference type="AlphaFoldDB" id="A0A139AA22"/>
<evidence type="ECO:0000313" key="1">
    <source>
        <dbReference type="EMBL" id="KXS13636.1"/>
    </source>
</evidence>
<name>A0A139AA22_GONPJ</name>
<dbReference type="EMBL" id="KQ965776">
    <property type="protein sequence ID" value="KXS13636.1"/>
    <property type="molecule type" value="Genomic_DNA"/>
</dbReference>
<gene>
    <name evidence="1" type="ORF">M427DRAFT_58452</name>
</gene>
<protein>
    <submittedName>
        <fullName evidence="1">Uncharacterized protein</fullName>
    </submittedName>
</protein>